<keyword evidence="2" id="KW-0472">Membrane</keyword>
<feature type="compositionally biased region" description="Low complexity" evidence="1">
    <location>
        <begin position="51"/>
        <end position="62"/>
    </location>
</feature>
<keyword evidence="4" id="KW-1185">Reference proteome</keyword>
<keyword evidence="2" id="KW-1133">Transmembrane helix</keyword>
<dbReference type="Proteomes" id="UP001165065">
    <property type="component" value="Unassembled WGS sequence"/>
</dbReference>
<organism evidence="3 4">
    <name type="scientific">Triparma columacea</name>
    <dbReference type="NCBI Taxonomy" id="722753"/>
    <lineage>
        <taxon>Eukaryota</taxon>
        <taxon>Sar</taxon>
        <taxon>Stramenopiles</taxon>
        <taxon>Ochrophyta</taxon>
        <taxon>Bolidophyceae</taxon>
        <taxon>Parmales</taxon>
        <taxon>Triparmaceae</taxon>
        <taxon>Triparma</taxon>
    </lineage>
</organism>
<evidence type="ECO:0000313" key="4">
    <source>
        <dbReference type="Proteomes" id="UP001165065"/>
    </source>
</evidence>
<name>A0A9W7G4F1_9STRA</name>
<dbReference type="OrthoDB" id="10474370at2759"/>
<sequence length="509" mass="55052">MSLDSDTSSLTGSFESDDESPRTQTRIEGGNGVHQGQRRSRGRTPGRDNEVTSSTSSITNNENGHKTRGDLRFPVIAAAAGFLAAGPLGLLIGGAAGAATAGIKEMSPKRKHEIMGEVADVKEKLRDTFTTCNPSPKKSFSTNFTSRSFQCADSAPAPPNTPIRNTTGPRHSRRKSDTSTSIRSIQEAFSKCATTQYSTPPSPLYACKDVNYACKDVNTPNPPPSLSPSLSTPVNYSAVDDNLVRKAFESASIAAMTHTTGSASSTREREGLGTNAKIDVEAGPGLSMGEIQRLDIRERPHHLMTKVYSKNATMSEKLLALDGLMAFTDDIGLARCLLLGGILDSLLDYTNTFYHLMELANKTRFQSSPKESEEYLVNATKAKASKAAGLGILSATLCIHLARSHVLYNNRPDEVKSMTDKECFIEMILDVPHYEDASTNPYERESRKRGFALVAPSLDLATEIADIVLKVKAARDGSVCGTDMSTHLSEDRIDFTPIDANIISRLDSF</sequence>
<feature type="transmembrane region" description="Helical" evidence="2">
    <location>
        <begin position="75"/>
        <end position="103"/>
    </location>
</feature>
<keyword evidence="2" id="KW-0812">Transmembrane</keyword>
<protein>
    <submittedName>
        <fullName evidence="3">Uncharacterized protein</fullName>
    </submittedName>
</protein>
<accession>A0A9W7G4F1</accession>
<proteinExistence type="predicted"/>
<feature type="region of interest" description="Disordered" evidence="1">
    <location>
        <begin position="1"/>
        <end position="68"/>
    </location>
</feature>
<feature type="compositionally biased region" description="Low complexity" evidence="1">
    <location>
        <begin position="1"/>
        <end position="11"/>
    </location>
</feature>
<reference evidence="4" key="1">
    <citation type="journal article" date="2023" name="Commun. Biol.">
        <title>Genome analysis of Parmales, the sister group of diatoms, reveals the evolutionary specialization of diatoms from phago-mixotrophs to photoautotrophs.</title>
        <authorList>
            <person name="Ban H."/>
            <person name="Sato S."/>
            <person name="Yoshikawa S."/>
            <person name="Yamada K."/>
            <person name="Nakamura Y."/>
            <person name="Ichinomiya M."/>
            <person name="Sato N."/>
            <person name="Blanc-Mathieu R."/>
            <person name="Endo H."/>
            <person name="Kuwata A."/>
            <person name="Ogata H."/>
        </authorList>
    </citation>
    <scope>NUCLEOTIDE SEQUENCE [LARGE SCALE GENOMIC DNA]</scope>
</reference>
<dbReference type="AlphaFoldDB" id="A0A9W7G4F1"/>
<evidence type="ECO:0000256" key="2">
    <source>
        <dbReference type="SAM" id="Phobius"/>
    </source>
</evidence>
<gene>
    <name evidence="3" type="ORF">TrCOL_g3782</name>
</gene>
<comment type="caution">
    <text evidence="3">The sequence shown here is derived from an EMBL/GenBank/DDBJ whole genome shotgun (WGS) entry which is preliminary data.</text>
</comment>
<evidence type="ECO:0000313" key="3">
    <source>
        <dbReference type="EMBL" id="GMI35289.1"/>
    </source>
</evidence>
<dbReference type="EMBL" id="BRYA01000053">
    <property type="protein sequence ID" value="GMI35289.1"/>
    <property type="molecule type" value="Genomic_DNA"/>
</dbReference>
<feature type="region of interest" description="Disordered" evidence="1">
    <location>
        <begin position="150"/>
        <end position="182"/>
    </location>
</feature>
<evidence type="ECO:0000256" key="1">
    <source>
        <dbReference type="SAM" id="MobiDB-lite"/>
    </source>
</evidence>